<dbReference type="PANTHER" id="PTHR33164:SF99">
    <property type="entry name" value="MARR FAMILY REGULATORY PROTEIN"/>
    <property type="match status" value="1"/>
</dbReference>
<protein>
    <submittedName>
        <fullName evidence="2">MarR family transcriptional regulator</fullName>
    </submittedName>
</protein>
<dbReference type="InterPro" id="IPR036388">
    <property type="entry name" value="WH-like_DNA-bd_sf"/>
</dbReference>
<evidence type="ECO:0000313" key="3">
    <source>
        <dbReference type="Proteomes" id="UP000188235"/>
    </source>
</evidence>
<dbReference type="Gene3D" id="1.10.10.10">
    <property type="entry name" value="Winged helix-like DNA-binding domain superfamily/Winged helix DNA-binding domain"/>
    <property type="match status" value="1"/>
</dbReference>
<gene>
    <name evidence="2" type="ORF">BW733_14010</name>
</gene>
<reference evidence="2 3" key="1">
    <citation type="journal article" date="2008" name="Int. J. Syst. Evol. Microbiol.">
        <title>Tessaracoccus flavescens sp. nov., isolated from marine sediment.</title>
        <authorList>
            <person name="Lee D.W."/>
            <person name="Lee S.D."/>
        </authorList>
    </citation>
    <scope>NUCLEOTIDE SEQUENCE [LARGE SCALE GENOMIC DNA]</scope>
    <source>
        <strain evidence="2 3">SST-39T</strain>
    </source>
</reference>
<sequence length="161" mass="18109">MLKHCDRLKDMSEPVGGWLSESQQRVWRSWLLAKTHIDEYLDTKLREFNLSLSEYELLVRLSESPDHTVRMGELAASVGHSRSRLTHTIKRMEQAGYVTRTSCAADGRGVQAHMTEKGFELLKQASPAHVDSVRRVFVDAIDPDDYAALGRALQATLAVAD</sequence>
<dbReference type="PRINTS" id="PR00598">
    <property type="entry name" value="HTHMARR"/>
</dbReference>
<dbReference type="EMBL" id="CP019607">
    <property type="protein sequence ID" value="AQP51770.1"/>
    <property type="molecule type" value="Genomic_DNA"/>
</dbReference>
<feature type="domain" description="HTH marR-type" evidence="1">
    <location>
        <begin position="23"/>
        <end position="158"/>
    </location>
</feature>
<dbReference type="PANTHER" id="PTHR33164">
    <property type="entry name" value="TRANSCRIPTIONAL REGULATOR, MARR FAMILY"/>
    <property type="match status" value="1"/>
</dbReference>
<dbReference type="SMART" id="SM00347">
    <property type="entry name" value="HTH_MARR"/>
    <property type="match status" value="1"/>
</dbReference>
<dbReference type="GO" id="GO:0006950">
    <property type="term" value="P:response to stress"/>
    <property type="evidence" value="ECO:0007669"/>
    <property type="project" value="TreeGrafter"/>
</dbReference>
<evidence type="ECO:0000313" key="2">
    <source>
        <dbReference type="EMBL" id="AQP51770.1"/>
    </source>
</evidence>
<dbReference type="GO" id="GO:0003700">
    <property type="term" value="F:DNA-binding transcription factor activity"/>
    <property type="evidence" value="ECO:0007669"/>
    <property type="project" value="InterPro"/>
</dbReference>
<dbReference type="InterPro" id="IPR000835">
    <property type="entry name" value="HTH_MarR-typ"/>
</dbReference>
<dbReference type="Pfam" id="PF01047">
    <property type="entry name" value="MarR"/>
    <property type="match status" value="1"/>
</dbReference>
<dbReference type="SUPFAM" id="SSF46785">
    <property type="entry name" value="Winged helix' DNA-binding domain"/>
    <property type="match status" value="1"/>
</dbReference>
<proteinExistence type="predicted"/>
<keyword evidence="3" id="KW-1185">Reference proteome</keyword>
<organism evidence="2 3">
    <name type="scientific">Tessaracoccus flavescens</name>
    <dbReference type="NCBI Taxonomy" id="399497"/>
    <lineage>
        <taxon>Bacteria</taxon>
        <taxon>Bacillati</taxon>
        <taxon>Actinomycetota</taxon>
        <taxon>Actinomycetes</taxon>
        <taxon>Propionibacteriales</taxon>
        <taxon>Propionibacteriaceae</taxon>
        <taxon>Tessaracoccus</taxon>
    </lineage>
</organism>
<dbReference type="InterPro" id="IPR036390">
    <property type="entry name" value="WH_DNA-bd_sf"/>
</dbReference>
<dbReference type="STRING" id="399497.BW733_14010"/>
<dbReference type="InterPro" id="IPR039422">
    <property type="entry name" value="MarR/SlyA-like"/>
</dbReference>
<dbReference type="PROSITE" id="PS50995">
    <property type="entry name" value="HTH_MARR_2"/>
    <property type="match status" value="1"/>
</dbReference>
<dbReference type="Proteomes" id="UP000188235">
    <property type="component" value="Chromosome"/>
</dbReference>
<name>A0A1Q2D045_9ACTN</name>
<evidence type="ECO:0000259" key="1">
    <source>
        <dbReference type="PROSITE" id="PS50995"/>
    </source>
</evidence>
<accession>A0A1Q2D045</accession>
<dbReference type="AlphaFoldDB" id="A0A1Q2D045"/>
<dbReference type="KEGG" id="tfa:BW733_14010"/>